<evidence type="ECO:0000256" key="8">
    <source>
        <dbReference type="ARBA" id="ARBA00022741"/>
    </source>
</evidence>
<evidence type="ECO:0000256" key="9">
    <source>
        <dbReference type="ARBA" id="ARBA00022840"/>
    </source>
</evidence>
<comment type="catalytic activity">
    <reaction evidence="11">
        <text>L-threonine + hydrogencarbonate + ATP = L-threonylcarbamoyladenylate + diphosphate + H2O</text>
        <dbReference type="Rhea" id="RHEA:36407"/>
        <dbReference type="ChEBI" id="CHEBI:15377"/>
        <dbReference type="ChEBI" id="CHEBI:17544"/>
        <dbReference type="ChEBI" id="CHEBI:30616"/>
        <dbReference type="ChEBI" id="CHEBI:33019"/>
        <dbReference type="ChEBI" id="CHEBI:57926"/>
        <dbReference type="ChEBI" id="CHEBI:73682"/>
        <dbReference type="EC" id="2.7.7.87"/>
    </reaction>
</comment>
<evidence type="ECO:0000313" key="13">
    <source>
        <dbReference type="EMBL" id="ACV51732.1"/>
    </source>
</evidence>
<dbReference type="EMBL" id="CP001721">
    <property type="protein sequence ID" value="ACV51732.1"/>
    <property type="molecule type" value="Genomic_DNA"/>
</dbReference>
<dbReference type="GO" id="GO:0061710">
    <property type="term" value="F:L-threonylcarbamoyladenylate synthase"/>
    <property type="evidence" value="ECO:0007669"/>
    <property type="project" value="UniProtKB-EC"/>
</dbReference>
<dbReference type="GO" id="GO:0006450">
    <property type="term" value="P:regulation of translational fidelity"/>
    <property type="evidence" value="ECO:0007669"/>
    <property type="project" value="TreeGrafter"/>
</dbReference>
<evidence type="ECO:0000256" key="10">
    <source>
        <dbReference type="ARBA" id="ARBA00029774"/>
    </source>
</evidence>
<dbReference type="AlphaFoldDB" id="C8W8E1"/>
<dbReference type="NCBIfam" id="TIGR00057">
    <property type="entry name" value="L-threonylcarbamoyladenylate synthase"/>
    <property type="match status" value="1"/>
</dbReference>
<dbReference type="InterPro" id="IPR006070">
    <property type="entry name" value="Sua5-like_dom"/>
</dbReference>
<keyword evidence="7" id="KW-0548">Nucleotidyltransferase</keyword>
<name>C8W8E1_LANP1</name>
<dbReference type="PROSITE" id="PS51163">
    <property type="entry name" value="YRDC"/>
    <property type="match status" value="1"/>
</dbReference>
<dbReference type="SUPFAM" id="SSF55821">
    <property type="entry name" value="YrdC/RibB"/>
    <property type="match status" value="1"/>
</dbReference>
<evidence type="ECO:0000256" key="1">
    <source>
        <dbReference type="ARBA" id="ARBA00004496"/>
    </source>
</evidence>
<evidence type="ECO:0000256" key="7">
    <source>
        <dbReference type="ARBA" id="ARBA00022695"/>
    </source>
</evidence>
<gene>
    <name evidence="13" type="ordered locus">Apar_1308</name>
</gene>
<keyword evidence="4" id="KW-0963">Cytoplasm</keyword>
<dbReference type="HOGENOM" id="CLU_031397_3_1_11"/>
<evidence type="ECO:0000256" key="6">
    <source>
        <dbReference type="ARBA" id="ARBA00022694"/>
    </source>
</evidence>
<dbReference type="InterPro" id="IPR017945">
    <property type="entry name" value="DHBP_synth_RibB-like_a/b_dom"/>
</dbReference>
<dbReference type="InterPro" id="IPR050156">
    <property type="entry name" value="TC-AMP_synthase_SUA5"/>
</dbReference>
<evidence type="ECO:0000313" key="14">
    <source>
        <dbReference type="Proteomes" id="UP000000960"/>
    </source>
</evidence>
<keyword evidence="6" id="KW-0819">tRNA processing</keyword>
<protein>
    <recommendedName>
        <fullName evidence="10">L-threonylcarbamoyladenylate synthase</fullName>
        <ecNumber evidence="3">2.7.7.87</ecNumber>
    </recommendedName>
    <alternativeName>
        <fullName evidence="10">L-threonylcarbamoyladenylate synthase</fullName>
    </alternativeName>
</protein>
<reference evidence="13 14" key="1">
    <citation type="journal article" date="2009" name="Stand. Genomic Sci.">
        <title>Complete genome sequence of Atopobium parvulum type strain (IPP 1246).</title>
        <authorList>
            <person name="Copeland A."/>
            <person name="Sikorski J."/>
            <person name="Lapidus A."/>
            <person name="Nolan M."/>
            <person name="Del Rio T.G."/>
            <person name="Lucas S."/>
            <person name="Chen F."/>
            <person name="Tice H."/>
            <person name="Pitluck S."/>
            <person name="Cheng J.F."/>
            <person name="Pukall R."/>
            <person name="Chertkov O."/>
            <person name="Brettin T."/>
            <person name="Han C."/>
            <person name="Detter J.C."/>
            <person name="Kuske C."/>
            <person name="Bruce D."/>
            <person name="Goodwin L."/>
            <person name="Ivanova N."/>
            <person name="Mavromatis K."/>
            <person name="Mikhailova N."/>
            <person name="Chen A."/>
            <person name="Palaniappan K."/>
            <person name="Chain P."/>
            <person name="Rohde M."/>
            <person name="Goker M."/>
            <person name="Bristow J."/>
            <person name="Eisen J.A."/>
            <person name="Markowitz V."/>
            <person name="Hugenholtz P."/>
            <person name="Kyrpides N.C."/>
            <person name="Klenk H.P."/>
            <person name="Detter J.C."/>
        </authorList>
    </citation>
    <scope>NUCLEOTIDE SEQUENCE [LARGE SCALE GENOMIC DNA]</scope>
    <source>
        <strain evidence="14">ATCC 33793 / DSM 20469 / CCUG 32760 / JCM 10300 / KCTC 3663 / VPI 0546 / 1246</strain>
    </source>
</reference>
<dbReference type="Pfam" id="PF01300">
    <property type="entry name" value="Sua5_yciO_yrdC"/>
    <property type="match status" value="1"/>
</dbReference>
<evidence type="ECO:0000256" key="4">
    <source>
        <dbReference type="ARBA" id="ARBA00022490"/>
    </source>
</evidence>
<comment type="similarity">
    <text evidence="2">Belongs to the SUA5 family.</text>
</comment>
<dbReference type="GeneID" id="84806934"/>
<keyword evidence="9" id="KW-0067">ATP-binding</keyword>
<dbReference type="GO" id="GO:0008033">
    <property type="term" value="P:tRNA processing"/>
    <property type="evidence" value="ECO:0007669"/>
    <property type="project" value="UniProtKB-KW"/>
</dbReference>
<dbReference type="GO" id="GO:0003725">
    <property type="term" value="F:double-stranded RNA binding"/>
    <property type="evidence" value="ECO:0007669"/>
    <property type="project" value="InterPro"/>
</dbReference>
<evidence type="ECO:0000256" key="2">
    <source>
        <dbReference type="ARBA" id="ARBA00007663"/>
    </source>
</evidence>
<keyword evidence="8" id="KW-0547">Nucleotide-binding</keyword>
<dbReference type="GO" id="GO:0005524">
    <property type="term" value="F:ATP binding"/>
    <property type="evidence" value="ECO:0007669"/>
    <property type="project" value="UniProtKB-KW"/>
</dbReference>
<evidence type="ECO:0000256" key="11">
    <source>
        <dbReference type="ARBA" id="ARBA00048366"/>
    </source>
</evidence>
<evidence type="ECO:0000259" key="12">
    <source>
        <dbReference type="PROSITE" id="PS51163"/>
    </source>
</evidence>
<dbReference type="GO" id="GO:0005737">
    <property type="term" value="C:cytoplasm"/>
    <property type="evidence" value="ECO:0007669"/>
    <property type="project" value="UniProtKB-SubCell"/>
</dbReference>
<dbReference type="eggNOG" id="COG0009">
    <property type="taxonomic scope" value="Bacteria"/>
</dbReference>
<proteinExistence type="inferred from homology"/>
<sequence length="216" mass="23122">MGEYIKVDQMSPDASVVSLAVEVARRGGVLIMPTDSVYGIGAAATPQNPGHKRIFEIKQRPVEQTLPWLVGSKSDLQKYAHITHDWANKLVEAYWPGALTLVVNASENVPEEYVLPDNRTIALRMPNSPLVCRIAQQLGCPLATTSANTHGTPSAVDGCGLEAELVEEADLVLDGGPAPLAIASTIVDCTGNELRILREGALPTEDILATAEFAER</sequence>
<evidence type="ECO:0000256" key="5">
    <source>
        <dbReference type="ARBA" id="ARBA00022679"/>
    </source>
</evidence>
<dbReference type="RefSeq" id="WP_012809388.1">
    <property type="nucleotide sequence ID" value="NC_013203.1"/>
</dbReference>
<dbReference type="PANTHER" id="PTHR17490">
    <property type="entry name" value="SUA5"/>
    <property type="match status" value="1"/>
</dbReference>
<feature type="domain" description="YrdC-like" evidence="12">
    <location>
        <begin position="14"/>
        <end position="202"/>
    </location>
</feature>
<dbReference type="KEGG" id="apv:Apar_1308"/>
<organism evidence="13 14">
    <name type="scientific">Lancefieldella parvula (strain ATCC 33793 / DSM 20469 / CCUG 32760 / JCM 10300 / KCTC 3663 / VPI 0546 / 1246)</name>
    <name type="common">Atopobium parvulum</name>
    <dbReference type="NCBI Taxonomy" id="521095"/>
    <lineage>
        <taxon>Bacteria</taxon>
        <taxon>Bacillati</taxon>
        <taxon>Actinomycetota</taxon>
        <taxon>Coriobacteriia</taxon>
        <taxon>Coriobacteriales</taxon>
        <taxon>Atopobiaceae</taxon>
        <taxon>Lancefieldella</taxon>
    </lineage>
</organism>
<keyword evidence="14" id="KW-1185">Reference proteome</keyword>
<dbReference type="Proteomes" id="UP000000960">
    <property type="component" value="Chromosome"/>
</dbReference>
<dbReference type="STRING" id="521095.Apar_1308"/>
<evidence type="ECO:0000256" key="3">
    <source>
        <dbReference type="ARBA" id="ARBA00012584"/>
    </source>
</evidence>
<comment type="subcellular location">
    <subcellularLocation>
        <location evidence="1">Cytoplasm</location>
    </subcellularLocation>
</comment>
<dbReference type="GO" id="GO:0000049">
    <property type="term" value="F:tRNA binding"/>
    <property type="evidence" value="ECO:0007669"/>
    <property type="project" value="TreeGrafter"/>
</dbReference>
<keyword evidence="5" id="KW-0808">Transferase</keyword>
<dbReference type="Gene3D" id="3.90.870.10">
    <property type="entry name" value="DHBP synthase"/>
    <property type="match status" value="1"/>
</dbReference>
<accession>C8W8E1</accession>
<dbReference type="EC" id="2.7.7.87" evidence="3"/>
<dbReference type="PANTHER" id="PTHR17490:SF16">
    <property type="entry name" value="THREONYLCARBAMOYL-AMP SYNTHASE"/>
    <property type="match status" value="1"/>
</dbReference>